<gene>
    <name evidence="2" type="ORF">Bhyg_08649</name>
</gene>
<dbReference type="PANTHER" id="PTHR39952">
    <property type="entry name" value="FI02073P"/>
    <property type="match status" value="1"/>
</dbReference>
<keyword evidence="3" id="KW-1185">Reference proteome</keyword>
<evidence type="ECO:0000313" key="3">
    <source>
        <dbReference type="Proteomes" id="UP001151699"/>
    </source>
</evidence>
<proteinExistence type="predicted"/>
<feature type="transmembrane region" description="Helical" evidence="1">
    <location>
        <begin position="40"/>
        <end position="65"/>
    </location>
</feature>
<dbReference type="PANTHER" id="PTHR39952:SF1">
    <property type="match status" value="1"/>
</dbReference>
<keyword evidence="1" id="KW-0812">Transmembrane</keyword>
<dbReference type="OrthoDB" id="8019454at2759"/>
<protein>
    <submittedName>
        <fullName evidence="2">Uncharacterized protein</fullName>
    </submittedName>
</protein>
<dbReference type="Proteomes" id="UP001151699">
    <property type="component" value="Chromosome B"/>
</dbReference>
<reference evidence="2" key="1">
    <citation type="submission" date="2022-07" db="EMBL/GenBank/DDBJ databases">
        <authorList>
            <person name="Trinca V."/>
            <person name="Uliana J.V.C."/>
            <person name="Torres T.T."/>
            <person name="Ward R.J."/>
            <person name="Monesi N."/>
        </authorList>
    </citation>
    <scope>NUCLEOTIDE SEQUENCE</scope>
    <source>
        <strain evidence="2">HSMRA1968</strain>
        <tissue evidence="2">Whole embryos</tissue>
    </source>
</reference>
<dbReference type="AlphaFoldDB" id="A0A9Q0N521"/>
<name>A0A9Q0N521_9DIPT</name>
<dbReference type="EMBL" id="WJQU01000002">
    <property type="protein sequence ID" value="KAJ6643684.1"/>
    <property type="molecule type" value="Genomic_DNA"/>
</dbReference>
<sequence length="89" mass="9848">MHGYPVMQVVQYVPPCTWGPPTDTHRPPSSATHSTGVRKYVVWCLICGGISCLLGVMFLGVYFLVRSYTSTVGYFETVPTFVPATLFNI</sequence>
<accession>A0A9Q0N521</accession>
<evidence type="ECO:0000313" key="2">
    <source>
        <dbReference type="EMBL" id="KAJ6643684.1"/>
    </source>
</evidence>
<keyword evidence="1" id="KW-1133">Transmembrane helix</keyword>
<comment type="caution">
    <text evidence="2">The sequence shown here is derived from an EMBL/GenBank/DDBJ whole genome shotgun (WGS) entry which is preliminary data.</text>
</comment>
<evidence type="ECO:0000256" key="1">
    <source>
        <dbReference type="SAM" id="Phobius"/>
    </source>
</evidence>
<organism evidence="2 3">
    <name type="scientific">Pseudolycoriella hygida</name>
    <dbReference type="NCBI Taxonomy" id="35572"/>
    <lineage>
        <taxon>Eukaryota</taxon>
        <taxon>Metazoa</taxon>
        <taxon>Ecdysozoa</taxon>
        <taxon>Arthropoda</taxon>
        <taxon>Hexapoda</taxon>
        <taxon>Insecta</taxon>
        <taxon>Pterygota</taxon>
        <taxon>Neoptera</taxon>
        <taxon>Endopterygota</taxon>
        <taxon>Diptera</taxon>
        <taxon>Nematocera</taxon>
        <taxon>Sciaroidea</taxon>
        <taxon>Sciaridae</taxon>
        <taxon>Pseudolycoriella</taxon>
    </lineage>
</organism>
<keyword evidence="1" id="KW-0472">Membrane</keyword>